<gene>
    <name evidence="6" type="primary">pcpB_1</name>
    <name evidence="6" type="ORF">NCTC1934_00828</name>
</gene>
<evidence type="ECO:0000256" key="3">
    <source>
        <dbReference type="ARBA" id="ARBA00022827"/>
    </source>
</evidence>
<reference evidence="6 7" key="1">
    <citation type="submission" date="2018-06" db="EMBL/GenBank/DDBJ databases">
        <authorList>
            <consortium name="Pathogen Informatics"/>
            <person name="Doyle S."/>
        </authorList>
    </citation>
    <scope>NUCLEOTIDE SEQUENCE [LARGE SCALE GENOMIC DNA]</scope>
    <source>
        <strain evidence="6 7">NCTC1934</strain>
    </source>
</reference>
<dbReference type="InterPro" id="IPR036188">
    <property type="entry name" value="FAD/NAD-bd_sf"/>
</dbReference>
<organism evidence="6 7">
    <name type="scientific">Nocardia otitidiscaviarum</name>
    <dbReference type="NCBI Taxonomy" id="1823"/>
    <lineage>
        <taxon>Bacteria</taxon>
        <taxon>Bacillati</taxon>
        <taxon>Actinomycetota</taxon>
        <taxon>Actinomycetes</taxon>
        <taxon>Mycobacteriales</taxon>
        <taxon>Nocardiaceae</taxon>
        <taxon>Nocardia</taxon>
    </lineage>
</organism>
<dbReference type="GO" id="GO:0071949">
    <property type="term" value="F:FAD binding"/>
    <property type="evidence" value="ECO:0007669"/>
    <property type="project" value="InterPro"/>
</dbReference>
<evidence type="ECO:0000313" key="6">
    <source>
        <dbReference type="EMBL" id="SUA73387.1"/>
    </source>
</evidence>
<feature type="compositionally biased region" description="Basic and acidic residues" evidence="4">
    <location>
        <begin position="7"/>
        <end position="33"/>
    </location>
</feature>
<dbReference type="OrthoDB" id="8670884at2"/>
<dbReference type="NCBIfam" id="NF033145">
    <property type="entry name" value="rif_monoox"/>
    <property type="match status" value="1"/>
</dbReference>
<evidence type="ECO:0000259" key="5">
    <source>
        <dbReference type="Pfam" id="PF01494"/>
    </source>
</evidence>
<feature type="domain" description="FAD-binding" evidence="5">
    <location>
        <begin position="40"/>
        <end position="372"/>
    </location>
</feature>
<dbReference type="Pfam" id="PF01494">
    <property type="entry name" value="FAD_binding_3"/>
    <property type="match status" value="1"/>
</dbReference>
<dbReference type="Gene3D" id="3.40.30.120">
    <property type="match status" value="1"/>
</dbReference>
<dbReference type="EMBL" id="UGRY01000002">
    <property type="protein sequence ID" value="SUA73387.1"/>
    <property type="molecule type" value="Genomic_DNA"/>
</dbReference>
<dbReference type="SUPFAM" id="SSF51905">
    <property type="entry name" value="FAD/NAD(P)-binding domain"/>
    <property type="match status" value="1"/>
</dbReference>
<dbReference type="PANTHER" id="PTHR43004:SF19">
    <property type="entry name" value="BINDING MONOOXYGENASE, PUTATIVE (JCVI)-RELATED"/>
    <property type="match status" value="1"/>
</dbReference>
<feature type="region of interest" description="Disordered" evidence="4">
    <location>
        <begin position="1"/>
        <end position="33"/>
    </location>
</feature>
<dbReference type="InterPro" id="IPR050641">
    <property type="entry name" value="RIFMO-like"/>
</dbReference>
<keyword evidence="3" id="KW-0274">FAD</keyword>
<keyword evidence="6" id="KW-0503">Monooxygenase</keyword>
<keyword evidence="6" id="KW-0560">Oxidoreductase</keyword>
<protein>
    <submittedName>
        <fullName evidence="6">Pentachlorophenol 4-monooxygenase</fullName>
        <ecNumber evidence="6">1.14.13.50</ecNumber>
    </submittedName>
</protein>
<sequence length="531" mass="58170">MQFNSENRLDDSVREHNVTAGDVSDRRSLSSDTDRTPLTFDVIIAGCGPTGAMLAAELRLHDVRVLVLEKETEPASFVRIVSLHIRSLELMAMRGLLDRILEHGRRRPVGGIFAAIPKPAPEGLDSAYAYLLGIQQPVIVRLLEEHAIALGAQVRRGCAVAGFEQDDEGTTVELADGEQLRARYLVGCDGARSAVRKLLGVGFPGEPSRNDTLMGEMELDVSQEEIAAKAAEIYKTNKRFSLRPVGEGTYSVVVPAAGVSDRAEPPTLEDFKLQLRALAGTDFGVHSPRGLSRFGDATRLAERYRVGHVLLAGDAAHIHPPAGGQGLNLGIQDAVNLGWKLAAQIRGWAPETLLDTYQAERHPVAADVLDNTRAQMELHATEPGPQAVRRLLTELMDFDEVSRYLIEKITATGIRYDFGEGPDLLGRRLPDIDLQQGRLYGLLHRGRGLLLDRTERLTVGGWSDRVDYLADPAAELDGPCVLLRADGHVAWIGDDQQDLDDCLSRWFGEPATEFTFEQPKACEEDRAAAED</sequence>
<dbReference type="PANTHER" id="PTHR43004">
    <property type="entry name" value="TRK SYSTEM POTASSIUM UPTAKE PROTEIN"/>
    <property type="match status" value="1"/>
</dbReference>
<dbReference type="Proteomes" id="UP000255467">
    <property type="component" value="Unassembled WGS sequence"/>
</dbReference>
<evidence type="ECO:0000256" key="1">
    <source>
        <dbReference type="ARBA" id="ARBA00001974"/>
    </source>
</evidence>
<dbReference type="Gene3D" id="3.50.50.60">
    <property type="entry name" value="FAD/NAD(P)-binding domain"/>
    <property type="match status" value="1"/>
</dbReference>
<evidence type="ECO:0000313" key="7">
    <source>
        <dbReference type="Proteomes" id="UP000255467"/>
    </source>
</evidence>
<keyword evidence="2" id="KW-0285">Flavoprotein</keyword>
<comment type="cofactor">
    <cofactor evidence="1">
        <name>FAD</name>
        <dbReference type="ChEBI" id="CHEBI:57692"/>
    </cofactor>
</comment>
<dbReference type="EC" id="1.14.13.50" evidence="6"/>
<keyword evidence="7" id="KW-1185">Reference proteome</keyword>
<evidence type="ECO:0000256" key="4">
    <source>
        <dbReference type="SAM" id="MobiDB-lite"/>
    </source>
</evidence>
<name>A0A378YAI4_9NOCA</name>
<dbReference type="AlphaFoldDB" id="A0A378YAI4"/>
<dbReference type="Pfam" id="PF21274">
    <property type="entry name" value="Rng_hyd_C"/>
    <property type="match status" value="1"/>
</dbReference>
<dbReference type="PRINTS" id="PR00420">
    <property type="entry name" value="RNGMNOXGNASE"/>
</dbReference>
<dbReference type="Gene3D" id="3.30.70.2450">
    <property type="match status" value="1"/>
</dbReference>
<dbReference type="InterPro" id="IPR002938">
    <property type="entry name" value="FAD-bd"/>
</dbReference>
<dbReference type="GO" id="GO:0018677">
    <property type="term" value="F:pentachlorophenol monooxygenase activity"/>
    <property type="evidence" value="ECO:0007669"/>
    <property type="project" value="UniProtKB-EC"/>
</dbReference>
<evidence type="ECO:0000256" key="2">
    <source>
        <dbReference type="ARBA" id="ARBA00022630"/>
    </source>
</evidence>
<proteinExistence type="predicted"/>
<accession>A0A378YAI4</accession>